<feature type="domain" description="DUF2786" evidence="1">
    <location>
        <begin position="53"/>
        <end position="88"/>
    </location>
</feature>
<name>A0AA43QJU0_9LECA</name>
<protein>
    <recommendedName>
        <fullName evidence="5">DUF2786 domain-containing protein</fullName>
    </recommendedName>
</protein>
<evidence type="ECO:0008006" key="5">
    <source>
        <dbReference type="Google" id="ProtNLM"/>
    </source>
</evidence>
<proteinExistence type="predicted"/>
<keyword evidence="4" id="KW-1185">Reference proteome</keyword>
<dbReference type="Pfam" id="PF10979">
    <property type="entry name" value="DUF2786"/>
    <property type="match status" value="1"/>
</dbReference>
<accession>A0AA43QJU0</accession>
<dbReference type="AlphaFoldDB" id="A0AA43QJU0"/>
<evidence type="ECO:0000259" key="1">
    <source>
        <dbReference type="Pfam" id="PF10979"/>
    </source>
</evidence>
<dbReference type="InterPro" id="IPR055592">
    <property type="entry name" value="DUF7168"/>
</dbReference>
<gene>
    <name evidence="3" type="ORF">OHK93_005881</name>
</gene>
<dbReference type="InterPro" id="IPR024498">
    <property type="entry name" value="DUF2786"/>
</dbReference>
<organism evidence="3 4">
    <name type="scientific">Ramalina farinacea</name>
    <dbReference type="NCBI Taxonomy" id="258253"/>
    <lineage>
        <taxon>Eukaryota</taxon>
        <taxon>Fungi</taxon>
        <taxon>Dikarya</taxon>
        <taxon>Ascomycota</taxon>
        <taxon>Pezizomycotina</taxon>
        <taxon>Lecanoromycetes</taxon>
        <taxon>OSLEUM clade</taxon>
        <taxon>Lecanoromycetidae</taxon>
        <taxon>Lecanorales</taxon>
        <taxon>Lecanorineae</taxon>
        <taxon>Ramalinaceae</taxon>
        <taxon>Ramalina</taxon>
    </lineage>
</organism>
<reference evidence="3" key="1">
    <citation type="journal article" date="2023" name="Genome Biol. Evol.">
        <title>First Whole Genome Sequence and Flow Cytometry Genome Size Data for the Lichen-Forming Fungus Ramalina farinacea (Ascomycota).</title>
        <authorList>
            <person name="Llewellyn T."/>
            <person name="Mian S."/>
            <person name="Hill R."/>
            <person name="Leitch I.J."/>
            <person name="Gaya E."/>
        </authorList>
    </citation>
    <scope>NUCLEOTIDE SEQUENCE</scope>
    <source>
        <strain evidence="3">LIQ254RAFAR</strain>
    </source>
</reference>
<evidence type="ECO:0000313" key="3">
    <source>
        <dbReference type="EMBL" id="MDI1486649.1"/>
    </source>
</evidence>
<dbReference type="Proteomes" id="UP001161017">
    <property type="component" value="Unassembled WGS sequence"/>
</dbReference>
<dbReference type="EMBL" id="JAPUFD010000003">
    <property type="protein sequence ID" value="MDI1486649.1"/>
    <property type="molecule type" value="Genomic_DNA"/>
</dbReference>
<comment type="caution">
    <text evidence="3">The sequence shown here is derived from an EMBL/GenBank/DDBJ whole genome shotgun (WGS) entry which is preliminary data.</text>
</comment>
<evidence type="ECO:0000313" key="4">
    <source>
        <dbReference type="Proteomes" id="UP001161017"/>
    </source>
</evidence>
<dbReference type="Pfam" id="PF23771">
    <property type="entry name" value="DUF7168"/>
    <property type="match status" value="1"/>
</dbReference>
<feature type="domain" description="DUF7168" evidence="2">
    <location>
        <begin position="119"/>
        <end position="194"/>
    </location>
</feature>
<sequence>MSVVSITKNAAVISTPQAMSRCAKSAPQQEATAMEFARDTPPVARASNTAGEILDRIKKCLDRAKHVDANESEARAAMNAATRLMSQQSGTQAELIDNEKAIEREKRCGISQVKITAPREGGRPVNWTWATKLVAAISKLFDCGAFCTQSDQGLEWTFYGIAEHTVLAAMSFRIVHNLILEWANTFATVYKPATTIVLALRKHSIVSPKRQDGTWEGSLKE</sequence>
<evidence type="ECO:0000259" key="2">
    <source>
        <dbReference type="Pfam" id="PF23771"/>
    </source>
</evidence>